<organism evidence="1 2">
    <name type="scientific">Candidatus Nitrotoga fabula</name>
    <dbReference type="NCBI Taxonomy" id="2182327"/>
    <lineage>
        <taxon>Bacteria</taxon>
        <taxon>Pseudomonadati</taxon>
        <taxon>Pseudomonadota</taxon>
        <taxon>Betaproteobacteria</taxon>
        <taxon>Nitrosomonadales</taxon>
        <taxon>Gallionellaceae</taxon>
        <taxon>Candidatus Nitrotoga</taxon>
    </lineage>
</organism>
<dbReference type="EMBL" id="CAJNBL010000017">
    <property type="protein sequence ID" value="CAE6714460.1"/>
    <property type="molecule type" value="Genomic_DNA"/>
</dbReference>
<comment type="caution">
    <text evidence="1">The sequence shown here is derived from an EMBL/GenBank/DDBJ whole genome shotgun (WGS) entry which is preliminary data.</text>
</comment>
<keyword evidence="2" id="KW-1185">Reference proteome</keyword>
<proteinExistence type="predicted"/>
<evidence type="ECO:0000313" key="2">
    <source>
        <dbReference type="Proteomes" id="UP000675882"/>
    </source>
</evidence>
<sequence>MLFSILNLPVSMFSRLEAGFAPAAMLKNAGKFPAQFG</sequence>
<dbReference type="AlphaFoldDB" id="A0A916FAC8"/>
<name>A0A916FAC8_9PROT</name>
<accession>A0A916FAC8</accession>
<gene>
    <name evidence="1" type="ORF">NTGZN8_240017</name>
</gene>
<evidence type="ECO:0000313" key="1">
    <source>
        <dbReference type="EMBL" id="CAE6714460.1"/>
    </source>
</evidence>
<dbReference type="Proteomes" id="UP000675882">
    <property type="component" value="Unassembled WGS sequence"/>
</dbReference>
<protein>
    <submittedName>
        <fullName evidence="1">Uncharacterized protein</fullName>
    </submittedName>
</protein>
<reference evidence="1" key="1">
    <citation type="submission" date="2021-02" db="EMBL/GenBank/DDBJ databases">
        <authorList>
            <person name="Han P."/>
        </authorList>
    </citation>
    <scope>NUCLEOTIDE SEQUENCE</scope>
    <source>
        <strain evidence="1">Candidatus Nitrotoga sp. ZN8</strain>
    </source>
</reference>